<comment type="pathway">
    <text evidence="7">tRNA modification; N(7)-methylguanine-tRNA biosynthesis.</text>
</comment>
<dbReference type="GO" id="GO:0043527">
    <property type="term" value="C:tRNA methyltransferase complex"/>
    <property type="evidence" value="ECO:0007669"/>
    <property type="project" value="TreeGrafter"/>
</dbReference>
<dbReference type="NCBIfam" id="NF001080">
    <property type="entry name" value="PRK00121.2-2"/>
    <property type="match status" value="1"/>
</dbReference>
<dbReference type="HAMAP" id="MF_01057">
    <property type="entry name" value="tRNA_methyltr_TrmB"/>
    <property type="match status" value="1"/>
</dbReference>
<comment type="function">
    <text evidence="2 7">Catalyzes the formation of N(7)-methylguanine at position 46 (m7G46) in tRNA.</text>
</comment>
<evidence type="ECO:0000256" key="4">
    <source>
        <dbReference type="ARBA" id="ARBA00022679"/>
    </source>
</evidence>
<dbReference type="InterPro" id="IPR055361">
    <property type="entry name" value="tRNA_methyltr_TrmB_bact"/>
</dbReference>
<comment type="similarity">
    <text evidence="7">Belongs to the class I-like SAM-binding methyltransferase superfamily. TrmB family.</text>
</comment>
<evidence type="ECO:0000313" key="10">
    <source>
        <dbReference type="Proteomes" id="UP001241537"/>
    </source>
</evidence>
<dbReference type="PROSITE" id="PS51625">
    <property type="entry name" value="SAM_MT_TRMB"/>
    <property type="match status" value="1"/>
</dbReference>
<keyword evidence="3 7" id="KW-0489">Methyltransferase</keyword>
<evidence type="ECO:0000256" key="3">
    <source>
        <dbReference type="ARBA" id="ARBA00022603"/>
    </source>
</evidence>
<dbReference type="EC" id="2.1.1.33" evidence="7"/>
<dbReference type="Proteomes" id="UP001241537">
    <property type="component" value="Unassembled WGS sequence"/>
</dbReference>
<evidence type="ECO:0000256" key="1">
    <source>
        <dbReference type="ARBA" id="ARBA00000142"/>
    </source>
</evidence>
<sequence length="236" mass="27385">MRLRHIPGCEDFVAGSTSVVHSPEQYQGRWSQFFGNTHPIELEIGMGKGQFIRELSRRRPEVNFLGLERYETVLMKAIQRKEREEAELPEYLRRRNLYFLCEDARRLPELFSEGEISKLYLNFSDPWPKASHAPRRLTSPAFMKLYDIVLAAAGQVEFKTDNQALFAWSLEAIPEAGWELRYVTHDLHAEPEAADNVMTEYEEKFSAKGQKICKLIAVRKSRKAYNKEDHDGKAAF</sequence>
<accession>A0AAE3V9H8</accession>
<feature type="binding site" evidence="7">
    <location>
        <position position="103"/>
    </location>
    <ligand>
        <name>S-adenosyl-L-methionine</name>
        <dbReference type="ChEBI" id="CHEBI:59789"/>
    </ligand>
</feature>
<keyword evidence="5 7" id="KW-0949">S-adenosyl-L-methionine</keyword>
<keyword evidence="8" id="KW-0175">Coiled coil</keyword>
<keyword evidence="4 7" id="KW-0808">Transferase</keyword>
<comment type="caution">
    <text evidence="9">The sequence shown here is derived from an EMBL/GenBank/DDBJ whole genome shotgun (WGS) entry which is preliminary data.</text>
</comment>
<name>A0AAE3V9H8_9FIRM</name>
<dbReference type="AlphaFoldDB" id="A0AAE3V9H8"/>
<feature type="coiled-coil region" evidence="8">
    <location>
        <begin position="67"/>
        <end position="94"/>
    </location>
</feature>
<organism evidence="9 10">
    <name type="scientific">Moryella indoligenes</name>
    <dbReference type="NCBI Taxonomy" id="371674"/>
    <lineage>
        <taxon>Bacteria</taxon>
        <taxon>Bacillati</taxon>
        <taxon>Bacillota</taxon>
        <taxon>Clostridia</taxon>
        <taxon>Lachnospirales</taxon>
        <taxon>Lachnospiraceae</taxon>
        <taxon>Moryella</taxon>
    </lineage>
</organism>
<feature type="binding site" evidence="7">
    <location>
        <position position="129"/>
    </location>
    <ligand>
        <name>substrate</name>
    </ligand>
</feature>
<feature type="binding site" evidence="7">
    <location>
        <begin position="199"/>
        <end position="202"/>
    </location>
    <ligand>
        <name>substrate</name>
    </ligand>
</feature>
<evidence type="ECO:0000256" key="2">
    <source>
        <dbReference type="ARBA" id="ARBA00003015"/>
    </source>
</evidence>
<feature type="binding site" evidence="7">
    <location>
        <position position="161"/>
    </location>
    <ligand>
        <name>substrate</name>
    </ligand>
</feature>
<keyword evidence="6 7" id="KW-0819">tRNA processing</keyword>
<feature type="binding site" evidence="7">
    <location>
        <position position="43"/>
    </location>
    <ligand>
        <name>S-adenosyl-L-methionine</name>
        <dbReference type="ChEBI" id="CHEBI:59789"/>
    </ligand>
</feature>
<comment type="catalytic activity">
    <reaction evidence="1 7">
        <text>guanosine(46) in tRNA + S-adenosyl-L-methionine = N(7)-methylguanosine(46) in tRNA + S-adenosyl-L-homocysteine</text>
        <dbReference type="Rhea" id="RHEA:42708"/>
        <dbReference type="Rhea" id="RHEA-COMP:10188"/>
        <dbReference type="Rhea" id="RHEA-COMP:10189"/>
        <dbReference type="ChEBI" id="CHEBI:57856"/>
        <dbReference type="ChEBI" id="CHEBI:59789"/>
        <dbReference type="ChEBI" id="CHEBI:74269"/>
        <dbReference type="ChEBI" id="CHEBI:74480"/>
        <dbReference type="EC" id="2.1.1.33"/>
    </reaction>
</comment>
<comment type="caution">
    <text evidence="7">Lacks conserved residue(s) required for the propagation of feature annotation.</text>
</comment>
<dbReference type="SUPFAM" id="SSF53335">
    <property type="entry name" value="S-adenosyl-L-methionine-dependent methyltransferases"/>
    <property type="match status" value="1"/>
</dbReference>
<protein>
    <recommendedName>
        <fullName evidence="7">tRNA (guanine-N(7)-)-methyltransferase</fullName>
        <ecNumber evidence="7">2.1.1.33</ecNumber>
    </recommendedName>
    <alternativeName>
        <fullName evidence="7">tRNA (guanine(46)-N(7))-methyltransferase</fullName>
    </alternativeName>
    <alternativeName>
        <fullName evidence="7">tRNA(m7G46)-methyltransferase</fullName>
    </alternativeName>
</protein>
<dbReference type="Pfam" id="PF02390">
    <property type="entry name" value="Methyltransf_4"/>
    <property type="match status" value="1"/>
</dbReference>
<gene>
    <name evidence="7" type="primary">trmB</name>
    <name evidence="9" type="ORF">J2S20_000921</name>
</gene>
<evidence type="ECO:0000256" key="6">
    <source>
        <dbReference type="ARBA" id="ARBA00022694"/>
    </source>
</evidence>
<evidence type="ECO:0000256" key="5">
    <source>
        <dbReference type="ARBA" id="ARBA00022691"/>
    </source>
</evidence>
<feature type="binding site" evidence="7">
    <location>
        <position position="125"/>
    </location>
    <ligand>
        <name>S-adenosyl-L-methionine</name>
        <dbReference type="ChEBI" id="CHEBI:59789"/>
    </ligand>
</feature>
<dbReference type="RefSeq" id="WP_307253696.1">
    <property type="nucleotide sequence ID" value="NZ_JAUSTO010000004.1"/>
</dbReference>
<dbReference type="EMBL" id="JAUSTO010000004">
    <property type="protein sequence ID" value="MDQ0152236.1"/>
    <property type="molecule type" value="Genomic_DNA"/>
</dbReference>
<evidence type="ECO:0000256" key="7">
    <source>
        <dbReference type="HAMAP-Rule" id="MF_01057"/>
    </source>
</evidence>
<dbReference type="NCBIfam" id="TIGR00091">
    <property type="entry name" value="tRNA (guanosine(46)-N7)-methyltransferase TrmB"/>
    <property type="match status" value="1"/>
</dbReference>
<reference evidence="9" key="1">
    <citation type="submission" date="2023-07" db="EMBL/GenBank/DDBJ databases">
        <title>Genomic Encyclopedia of Type Strains, Phase IV (KMG-IV): sequencing the most valuable type-strain genomes for metagenomic binning, comparative biology and taxonomic classification.</title>
        <authorList>
            <person name="Goeker M."/>
        </authorList>
    </citation>
    <scope>NUCLEOTIDE SEQUENCE</scope>
    <source>
        <strain evidence="9">DSM 19659</strain>
    </source>
</reference>
<feature type="binding site" evidence="7">
    <location>
        <position position="68"/>
    </location>
    <ligand>
        <name>S-adenosyl-L-methionine</name>
        <dbReference type="ChEBI" id="CHEBI:59789"/>
    </ligand>
</feature>
<dbReference type="PANTHER" id="PTHR23417:SF14">
    <property type="entry name" value="PENTACOTRIPEPTIDE-REPEAT REGION OF PRORP DOMAIN-CONTAINING PROTEIN"/>
    <property type="match status" value="1"/>
</dbReference>
<proteinExistence type="inferred from homology"/>
<keyword evidence="10" id="KW-1185">Reference proteome</keyword>
<evidence type="ECO:0000313" key="9">
    <source>
        <dbReference type="EMBL" id="MDQ0152236.1"/>
    </source>
</evidence>
<dbReference type="GO" id="GO:0008176">
    <property type="term" value="F:tRNA (guanine(46)-N7)-methyltransferase activity"/>
    <property type="evidence" value="ECO:0007669"/>
    <property type="project" value="UniProtKB-UniRule"/>
</dbReference>
<dbReference type="Gene3D" id="3.40.50.150">
    <property type="entry name" value="Vaccinia Virus protein VP39"/>
    <property type="match status" value="1"/>
</dbReference>
<dbReference type="InterPro" id="IPR003358">
    <property type="entry name" value="tRNA_(Gua-N-7)_MeTrfase_Trmb"/>
</dbReference>
<dbReference type="InterPro" id="IPR029063">
    <property type="entry name" value="SAM-dependent_MTases_sf"/>
</dbReference>
<evidence type="ECO:0000256" key="8">
    <source>
        <dbReference type="SAM" id="Coils"/>
    </source>
</evidence>
<dbReference type="PANTHER" id="PTHR23417">
    <property type="entry name" value="3-DEOXY-D-MANNO-OCTULOSONIC-ACID TRANSFERASE/TRNA GUANINE-N 7 - -METHYLTRANSFERASE"/>
    <property type="match status" value="1"/>
</dbReference>